<dbReference type="InterPro" id="IPR003833">
    <property type="entry name" value="CT_C_D"/>
</dbReference>
<gene>
    <name evidence="5" type="ORF">SAMN06295879_0051</name>
</gene>
<dbReference type="AlphaFoldDB" id="A0A1T4WS15"/>
<dbReference type="RefSeq" id="WP_220387258.1">
    <property type="nucleotide sequence ID" value="NZ_FUYG01000001.1"/>
</dbReference>
<evidence type="ECO:0000259" key="4">
    <source>
        <dbReference type="SMART" id="SM00796"/>
    </source>
</evidence>
<dbReference type="SMART" id="SM00796">
    <property type="entry name" value="AHS1"/>
    <property type="match status" value="1"/>
</dbReference>
<dbReference type="InterPro" id="IPR029000">
    <property type="entry name" value="Cyclophilin-like_dom_sf"/>
</dbReference>
<dbReference type="EMBL" id="FUYG01000001">
    <property type="protein sequence ID" value="SKA79411.1"/>
    <property type="molecule type" value="Genomic_DNA"/>
</dbReference>
<proteinExistence type="predicted"/>
<keyword evidence="2 5" id="KW-0378">Hydrolase</keyword>
<evidence type="ECO:0000256" key="1">
    <source>
        <dbReference type="ARBA" id="ARBA00022741"/>
    </source>
</evidence>
<evidence type="ECO:0000256" key="2">
    <source>
        <dbReference type="ARBA" id="ARBA00022801"/>
    </source>
</evidence>
<reference evidence="6" key="1">
    <citation type="submission" date="2017-02" db="EMBL/GenBank/DDBJ databases">
        <authorList>
            <person name="Varghese N."/>
            <person name="Submissions S."/>
        </authorList>
    </citation>
    <scope>NUCLEOTIDE SEQUENCE [LARGE SCALE GENOMIC DNA]</scope>
    <source>
        <strain evidence="6">VKM Ac-2052</strain>
    </source>
</reference>
<name>A0A1T4WS15_9MICO</name>
<dbReference type="InterPro" id="IPR010016">
    <property type="entry name" value="PxpB"/>
</dbReference>
<feature type="domain" description="Carboxyltransferase" evidence="4">
    <location>
        <begin position="30"/>
        <end position="263"/>
    </location>
</feature>
<evidence type="ECO:0000256" key="3">
    <source>
        <dbReference type="ARBA" id="ARBA00022840"/>
    </source>
</evidence>
<dbReference type="Gene3D" id="2.40.100.10">
    <property type="entry name" value="Cyclophilin-like"/>
    <property type="match status" value="1"/>
</dbReference>
<dbReference type="PANTHER" id="PTHR34698">
    <property type="entry name" value="5-OXOPROLINASE SUBUNIT B"/>
    <property type="match status" value="1"/>
</dbReference>
<dbReference type="GO" id="GO:0016787">
    <property type="term" value="F:hydrolase activity"/>
    <property type="evidence" value="ECO:0007669"/>
    <property type="project" value="UniProtKB-KW"/>
</dbReference>
<dbReference type="GO" id="GO:0005524">
    <property type="term" value="F:ATP binding"/>
    <property type="evidence" value="ECO:0007669"/>
    <property type="project" value="UniProtKB-KW"/>
</dbReference>
<dbReference type="Proteomes" id="UP000189735">
    <property type="component" value="Unassembled WGS sequence"/>
</dbReference>
<evidence type="ECO:0000313" key="5">
    <source>
        <dbReference type="EMBL" id="SKA79411.1"/>
    </source>
</evidence>
<sequence length="333" mass="36711">MTSVPSTPSWASIGDVILGRREADGGKPAVTYRAAGDRFLLVEYGETVFDLTLNFFAQSVLGYIAEHPIAGVVETMPGFRSVGFSVDATRLRHRDLIAELERIIDAMPPVDGLVLPSRTVVLPAAIADSESERAVERYLQTIKPDAVNCAGGNNIDYTLQYNGIDSVEALTEHITSTDLWVGFVGFFPGLPFMFPLDPRNVLFAPKYNPTRTWTPEGAIGLGGPCYSIYPVESPGGYQLLGRTIPVYDMQQRNAVFADDPILLRTGDRVRFEAVDEAEVTDTFKAVHADRYEYRVEEGVFSVSEFLEWSAELEEPASRWRDHRDAAAAATPVP</sequence>
<dbReference type="Gene3D" id="3.30.1360.40">
    <property type="match status" value="1"/>
</dbReference>
<evidence type="ECO:0000313" key="6">
    <source>
        <dbReference type="Proteomes" id="UP000189735"/>
    </source>
</evidence>
<dbReference type="SUPFAM" id="SSF50891">
    <property type="entry name" value="Cyclophilin-like"/>
    <property type="match status" value="1"/>
</dbReference>
<protein>
    <submittedName>
        <fullName evidence="5">Allophanate hydrolase subunit 1</fullName>
    </submittedName>
</protein>
<dbReference type="PANTHER" id="PTHR34698:SF2">
    <property type="entry name" value="5-OXOPROLINASE SUBUNIT B"/>
    <property type="match status" value="1"/>
</dbReference>
<dbReference type="Pfam" id="PF02682">
    <property type="entry name" value="CT_C_D"/>
    <property type="match status" value="1"/>
</dbReference>
<keyword evidence="3" id="KW-0067">ATP-binding</keyword>
<accession>A0A1T4WS15</accession>
<dbReference type="SUPFAM" id="SSF160467">
    <property type="entry name" value="PH0987 N-terminal domain-like"/>
    <property type="match status" value="1"/>
</dbReference>
<organism evidence="5 6">
    <name type="scientific">Agreia bicolorata</name>
    <dbReference type="NCBI Taxonomy" id="110935"/>
    <lineage>
        <taxon>Bacteria</taxon>
        <taxon>Bacillati</taxon>
        <taxon>Actinomycetota</taxon>
        <taxon>Actinomycetes</taxon>
        <taxon>Micrococcales</taxon>
        <taxon>Microbacteriaceae</taxon>
        <taxon>Agreia</taxon>
    </lineage>
</organism>
<keyword evidence="1" id="KW-0547">Nucleotide-binding</keyword>